<feature type="domain" description="PEGA" evidence="1">
    <location>
        <begin position="44"/>
        <end position="110"/>
    </location>
</feature>
<gene>
    <name evidence="2" type="ORF">COT89_02690</name>
</gene>
<dbReference type="EMBL" id="PFAH01000009">
    <property type="protein sequence ID" value="PIR97794.1"/>
    <property type="molecule type" value="Genomic_DNA"/>
</dbReference>
<proteinExistence type="predicted"/>
<organism evidence="2 3">
    <name type="scientific">Candidatus Colwellbacteria bacterium CG10_big_fil_rev_8_21_14_0_10_42_22</name>
    <dbReference type="NCBI Taxonomy" id="1974540"/>
    <lineage>
        <taxon>Bacteria</taxon>
        <taxon>Candidatus Colwelliibacteriota</taxon>
    </lineage>
</organism>
<name>A0A2H0VF93_9BACT</name>
<evidence type="ECO:0000259" key="1">
    <source>
        <dbReference type="Pfam" id="PF08308"/>
    </source>
</evidence>
<dbReference type="InterPro" id="IPR013229">
    <property type="entry name" value="PEGA"/>
</dbReference>
<accession>A0A2H0VF93</accession>
<evidence type="ECO:0000313" key="2">
    <source>
        <dbReference type="EMBL" id="PIR97794.1"/>
    </source>
</evidence>
<dbReference type="Proteomes" id="UP000231466">
    <property type="component" value="Unassembled WGS sequence"/>
</dbReference>
<protein>
    <recommendedName>
        <fullName evidence="1">PEGA domain-containing protein</fullName>
    </recommendedName>
</protein>
<sequence length="429" mass="48341">MSIKTRRFLFYSFLALFVILGTLIILYSRGLTIDFKNLSINRSGGVYIVSTPNEVSIALDGVQKADKSGLLQRGTLITGLAPDTYSLRLEKEGYLPWYKNFEVKSGEVSVFDTVVMLKDSELSLLRSGQFTNFDARSGNLALEEGGGIKLNDSQVLGHRIVSLTERGSLLTKSDRTGNYYITNTFDPEDGLNLSLVFNNLKENVLELPGYIQIKEAYPLPSDDKRFFVSTDRALYLLDMNNRTTLQLITSEYEYATLEDDFFIWSDGLAVYSFNAVFGNKSKLISFEEKKHVSKISKTRLGWMIISGGELTLYEENGKMKSLGIVTDFYVSSGDDRIAILDSSRNLKVIDLITQKTYENLGRSVENVIWYKDGAHLFVLEGGNLYFRDIAKGESVSSYQLSEGVQKLVYSDKEGKIYILKDNGVWELIL</sequence>
<comment type="caution">
    <text evidence="2">The sequence shown here is derived from an EMBL/GenBank/DDBJ whole genome shotgun (WGS) entry which is preliminary data.</text>
</comment>
<dbReference type="SUPFAM" id="SSF82171">
    <property type="entry name" value="DPP6 N-terminal domain-like"/>
    <property type="match status" value="1"/>
</dbReference>
<dbReference type="AlphaFoldDB" id="A0A2H0VF93"/>
<evidence type="ECO:0000313" key="3">
    <source>
        <dbReference type="Proteomes" id="UP000231466"/>
    </source>
</evidence>
<reference evidence="3" key="1">
    <citation type="submission" date="2017-09" db="EMBL/GenBank/DDBJ databases">
        <title>Depth-based differentiation of microbial function through sediment-hosted aquifers and enrichment of novel symbionts in the deep terrestrial subsurface.</title>
        <authorList>
            <person name="Probst A.J."/>
            <person name="Ladd B."/>
            <person name="Jarett J.K."/>
            <person name="Geller-Mcgrath D.E."/>
            <person name="Sieber C.M.K."/>
            <person name="Emerson J.B."/>
            <person name="Anantharaman K."/>
            <person name="Thomas B.C."/>
            <person name="Malmstrom R."/>
            <person name="Stieglmeier M."/>
            <person name="Klingl A."/>
            <person name="Woyke T."/>
            <person name="Ryan C.M."/>
            <person name="Banfield J.F."/>
        </authorList>
    </citation>
    <scope>NUCLEOTIDE SEQUENCE [LARGE SCALE GENOMIC DNA]</scope>
</reference>
<dbReference type="Pfam" id="PF08308">
    <property type="entry name" value="PEGA"/>
    <property type="match status" value="1"/>
</dbReference>